<comment type="caution">
    <text evidence="2">The sequence shown here is derived from an EMBL/GenBank/DDBJ whole genome shotgun (WGS) entry which is preliminary data.</text>
</comment>
<evidence type="ECO:0000313" key="2">
    <source>
        <dbReference type="EMBL" id="KAK3266033.1"/>
    </source>
</evidence>
<dbReference type="AlphaFoldDB" id="A0AAE0FUS5"/>
<name>A0AAE0FUS5_9CHLO</name>
<feature type="region of interest" description="Disordered" evidence="1">
    <location>
        <begin position="46"/>
        <end position="109"/>
    </location>
</feature>
<feature type="region of interest" description="Disordered" evidence="1">
    <location>
        <begin position="1"/>
        <end position="25"/>
    </location>
</feature>
<dbReference type="EMBL" id="LGRX02013482">
    <property type="protein sequence ID" value="KAK3266033.1"/>
    <property type="molecule type" value="Genomic_DNA"/>
</dbReference>
<organism evidence="2 3">
    <name type="scientific">Cymbomonas tetramitiformis</name>
    <dbReference type="NCBI Taxonomy" id="36881"/>
    <lineage>
        <taxon>Eukaryota</taxon>
        <taxon>Viridiplantae</taxon>
        <taxon>Chlorophyta</taxon>
        <taxon>Pyramimonadophyceae</taxon>
        <taxon>Pyramimonadales</taxon>
        <taxon>Pyramimonadaceae</taxon>
        <taxon>Cymbomonas</taxon>
    </lineage>
</organism>
<dbReference type="Proteomes" id="UP001190700">
    <property type="component" value="Unassembled WGS sequence"/>
</dbReference>
<reference evidence="2 3" key="1">
    <citation type="journal article" date="2015" name="Genome Biol. Evol.">
        <title>Comparative Genomics of a Bacterivorous Green Alga Reveals Evolutionary Causalities and Consequences of Phago-Mixotrophic Mode of Nutrition.</title>
        <authorList>
            <person name="Burns J.A."/>
            <person name="Paasch A."/>
            <person name="Narechania A."/>
            <person name="Kim E."/>
        </authorList>
    </citation>
    <scope>NUCLEOTIDE SEQUENCE [LARGE SCALE GENOMIC DNA]</scope>
    <source>
        <strain evidence="2 3">PLY_AMNH</strain>
    </source>
</reference>
<protein>
    <submittedName>
        <fullName evidence="2">Uncharacterized protein</fullName>
    </submittedName>
</protein>
<keyword evidence="3" id="KW-1185">Reference proteome</keyword>
<feature type="compositionally biased region" description="Basic and acidic residues" evidence="1">
    <location>
        <begin position="94"/>
        <end position="103"/>
    </location>
</feature>
<sequence>MANRSGNWVSGGELSTGIDKDTPDGLRRAICDILDKGETIPRALKRLRPTPGKKPGVVTKERIPWRPGKPKRGEVDVDPEERGQSAKRAKKEKKVPWWERADQKAPSQEATDFLDDLRDCGGKTQDVGVAEAERRGDEVGADVSPERRERDPKELFDTLTECVSIFHPCELSASRIGRFSELFIDTDCTVALRHCEHLVFGVILYVIS</sequence>
<feature type="compositionally biased region" description="Basic and acidic residues" evidence="1">
    <location>
        <begin position="131"/>
        <end position="150"/>
    </location>
</feature>
<proteinExistence type="predicted"/>
<evidence type="ECO:0000313" key="3">
    <source>
        <dbReference type="Proteomes" id="UP001190700"/>
    </source>
</evidence>
<feature type="region of interest" description="Disordered" evidence="1">
    <location>
        <begin position="129"/>
        <end position="150"/>
    </location>
</feature>
<gene>
    <name evidence="2" type="ORF">CYMTET_25319</name>
</gene>
<evidence type="ECO:0000256" key="1">
    <source>
        <dbReference type="SAM" id="MobiDB-lite"/>
    </source>
</evidence>
<feature type="compositionally biased region" description="Basic and acidic residues" evidence="1">
    <location>
        <begin position="71"/>
        <end position="84"/>
    </location>
</feature>
<accession>A0AAE0FUS5</accession>